<keyword evidence="1" id="KW-1133">Transmembrane helix</keyword>
<dbReference type="Proteomes" id="UP000034048">
    <property type="component" value="Unassembled WGS sequence"/>
</dbReference>
<dbReference type="AlphaFoldDB" id="A0A0G0NPQ8"/>
<proteinExistence type="predicted"/>
<gene>
    <name evidence="2" type="ORF">UT42_C0019G0007</name>
</gene>
<keyword evidence="1" id="KW-0812">Transmembrane</keyword>
<feature type="transmembrane region" description="Helical" evidence="1">
    <location>
        <begin position="28"/>
        <end position="46"/>
    </location>
</feature>
<feature type="transmembrane region" description="Helical" evidence="1">
    <location>
        <begin position="51"/>
        <end position="68"/>
    </location>
</feature>
<evidence type="ECO:0000256" key="1">
    <source>
        <dbReference type="SAM" id="Phobius"/>
    </source>
</evidence>
<reference evidence="2 3" key="1">
    <citation type="journal article" date="2015" name="Nature">
        <title>rRNA introns, odd ribosomes, and small enigmatic genomes across a large radiation of phyla.</title>
        <authorList>
            <person name="Brown C.T."/>
            <person name="Hug L.A."/>
            <person name="Thomas B.C."/>
            <person name="Sharon I."/>
            <person name="Castelle C.J."/>
            <person name="Singh A."/>
            <person name="Wilkins M.J."/>
            <person name="Williams K.H."/>
            <person name="Banfield J.F."/>
        </authorList>
    </citation>
    <scope>NUCLEOTIDE SEQUENCE [LARGE SCALE GENOMIC DNA]</scope>
</reference>
<evidence type="ECO:0000313" key="2">
    <source>
        <dbReference type="EMBL" id="KKR14766.1"/>
    </source>
</evidence>
<accession>A0A0G0NPQ8</accession>
<keyword evidence="1" id="KW-0472">Membrane</keyword>
<protein>
    <recommendedName>
        <fullName evidence="4">DUF5673 domain-containing protein</fullName>
    </recommendedName>
</protein>
<organism evidence="2 3">
    <name type="scientific">Candidatus Falkowbacteria bacterium GW2011_GWA2_39_24</name>
    <dbReference type="NCBI Taxonomy" id="1618634"/>
    <lineage>
        <taxon>Bacteria</taxon>
        <taxon>Candidatus Falkowiibacteriota</taxon>
    </lineage>
</organism>
<evidence type="ECO:0008006" key="4">
    <source>
        <dbReference type="Google" id="ProtNLM"/>
    </source>
</evidence>
<sequence>MANVEDDFGQDLMSWQIPEIPSYQRGPWWFLLTGLIALGFVIYGFYSSNYLFIFIIILIVVIAVINHFRTSELVDVVITTEGIQVDTAFYDYDMIKNFSVIYKPRDQVKALYLEFNNVIRPRLTIPLNEANPVQVRSQLLKFLMENLDRTDEPNTDYLSKKLKI</sequence>
<name>A0A0G0NPQ8_9BACT</name>
<comment type="caution">
    <text evidence="2">The sequence shown here is derived from an EMBL/GenBank/DDBJ whole genome shotgun (WGS) entry which is preliminary data.</text>
</comment>
<dbReference type="EMBL" id="LBWS01000019">
    <property type="protein sequence ID" value="KKR14766.1"/>
    <property type="molecule type" value="Genomic_DNA"/>
</dbReference>
<evidence type="ECO:0000313" key="3">
    <source>
        <dbReference type="Proteomes" id="UP000034048"/>
    </source>
</evidence>